<feature type="domain" description="Peptidase M20 dimerisation" evidence="1">
    <location>
        <begin position="197"/>
        <end position="292"/>
    </location>
</feature>
<gene>
    <name evidence="2" type="ORF">ACFP3J_00580</name>
</gene>
<protein>
    <submittedName>
        <fullName evidence="2">Amidohydrolase</fullName>
    </submittedName>
</protein>
<dbReference type="InterPro" id="IPR002933">
    <property type="entry name" value="Peptidase_M20"/>
</dbReference>
<dbReference type="Pfam" id="PF07687">
    <property type="entry name" value="M20_dimer"/>
    <property type="match status" value="1"/>
</dbReference>
<evidence type="ECO:0000313" key="2">
    <source>
        <dbReference type="EMBL" id="MFC5653988.1"/>
    </source>
</evidence>
<name>A0ABW0W975_STRNO</name>
<dbReference type="Gene3D" id="3.40.630.10">
    <property type="entry name" value="Zn peptidases"/>
    <property type="match status" value="1"/>
</dbReference>
<evidence type="ECO:0000259" key="1">
    <source>
        <dbReference type="Pfam" id="PF07687"/>
    </source>
</evidence>
<dbReference type="RefSeq" id="WP_344348040.1">
    <property type="nucleotide sequence ID" value="NZ_BAAASM010000014.1"/>
</dbReference>
<dbReference type="PANTHER" id="PTHR11014:SF63">
    <property type="entry name" value="METALLOPEPTIDASE, PUTATIVE (AFU_ORTHOLOGUE AFUA_6G09600)-RELATED"/>
    <property type="match status" value="1"/>
</dbReference>
<keyword evidence="3" id="KW-1185">Reference proteome</keyword>
<dbReference type="Proteomes" id="UP001596065">
    <property type="component" value="Unassembled WGS sequence"/>
</dbReference>
<organism evidence="2 3">
    <name type="scientific">Streptomyces nogalater</name>
    <dbReference type="NCBI Taxonomy" id="38314"/>
    <lineage>
        <taxon>Bacteria</taxon>
        <taxon>Bacillati</taxon>
        <taxon>Actinomycetota</taxon>
        <taxon>Actinomycetes</taxon>
        <taxon>Kitasatosporales</taxon>
        <taxon>Streptomycetaceae</taxon>
        <taxon>Streptomyces</taxon>
    </lineage>
</organism>
<sequence>MIRPLPPTPPETGLSRGLAAHLPHWEEVYRDLHAHPELAFQERRTADAVVRELAGIGGWETTERVGRTGVVSLLRNGAGPVVWLRADMDALPVREETGLPYASVEPGLMHACGHDVHVAALLGVCRQLAAHPDAWGGTVVAVFQPAEEVGHGARAMLDDGVLDRFPRPEVVLGQHVGPLPAGVVTTRPGTLMAAADSLRVTLHGAGAHASAPHLAVDPVVMAAAVVLRLQTLSARLAPLSPSPLLTVGALHSGTVANVIPHTAELLCSLRTFDAGTRERVLADFRRVVDAEADAQGATRGPDITTYDSFPLTVNDPGATERVLAAVADAGALGHTLPAPLSASEDFGRFAAAAGCPSVFFHFGGADPAGFDEAAVAALERGTLPPGTATNHSPYYAPSDRHAVAAGVRHLLAAAASWLGRDPHTGRTAS</sequence>
<evidence type="ECO:0000313" key="3">
    <source>
        <dbReference type="Proteomes" id="UP001596065"/>
    </source>
</evidence>
<dbReference type="InterPro" id="IPR017439">
    <property type="entry name" value="Amidohydrolase"/>
</dbReference>
<dbReference type="Gene3D" id="3.30.70.360">
    <property type="match status" value="1"/>
</dbReference>
<reference evidence="3" key="1">
    <citation type="journal article" date="2019" name="Int. J. Syst. Evol. Microbiol.">
        <title>The Global Catalogue of Microorganisms (GCM) 10K type strain sequencing project: providing services to taxonomists for standard genome sequencing and annotation.</title>
        <authorList>
            <consortium name="The Broad Institute Genomics Platform"/>
            <consortium name="The Broad Institute Genome Sequencing Center for Infectious Disease"/>
            <person name="Wu L."/>
            <person name="Ma J."/>
        </authorList>
    </citation>
    <scope>NUCLEOTIDE SEQUENCE [LARGE SCALE GENOMIC DNA]</scope>
    <source>
        <strain evidence="3">KCTC 5701</strain>
    </source>
</reference>
<dbReference type="Pfam" id="PF01546">
    <property type="entry name" value="Peptidase_M20"/>
    <property type="match status" value="1"/>
</dbReference>
<dbReference type="PANTHER" id="PTHR11014">
    <property type="entry name" value="PEPTIDASE M20 FAMILY MEMBER"/>
    <property type="match status" value="1"/>
</dbReference>
<dbReference type="SUPFAM" id="SSF53187">
    <property type="entry name" value="Zn-dependent exopeptidases"/>
    <property type="match status" value="1"/>
</dbReference>
<dbReference type="NCBIfam" id="TIGR01891">
    <property type="entry name" value="amidohydrolases"/>
    <property type="match status" value="1"/>
</dbReference>
<comment type="caution">
    <text evidence="2">The sequence shown here is derived from an EMBL/GenBank/DDBJ whole genome shotgun (WGS) entry which is preliminary data.</text>
</comment>
<dbReference type="InterPro" id="IPR011650">
    <property type="entry name" value="Peptidase_M20_dimer"/>
</dbReference>
<dbReference type="SUPFAM" id="SSF55031">
    <property type="entry name" value="Bacterial exopeptidase dimerisation domain"/>
    <property type="match status" value="1"/>
</dbReference>
<dbReference type="InterPro" id="IPR036264">
    <property type="entry name" value="Bact_exopeptidase_dim_dom"/>
</dbReference>
<proteinExistence type="predicted"/>
<accession>A0ABW0W975</accession>
<dbReference type="EMBL" id="JBHSOE010000001">
    <property type="protein sequence ID" value="MFC5653988.1"/>
    <property type="molecule type" value="Genomic_DNA"/>
</dbReference>